<keyword evidence="7 11" id="KW-0067">ATP-binding</keyword>
<name>A0A8S3ZNK0_9EUPU</name>
<dbReference type="PROSITE" id="PS00108">
    <property type="entry name" value="PROTEIN_KINASE_ST"/>
    <property type="match status" value="1"/>
</dbReference>
<dbReference type="InterPro" id="IPR000095">
    <property type="entry name" value="CRIB_dom"/>
</dbReference>
<dbReference type="PROSITE" id="PS50011">
    <property type="entry name" value="PROTEIN_KINASE_DOM"/>
    <property type="match status" value="1"/>
</dbReference>
<dbReference type="OrthoDB" id="2914378at2759"/>
<dbReference type="InterPro" id="IPR008271">
    <property type="entry name" value="Ser/Thr_kinase_AS"/>
</dbReference>
<evidence type="ECO:0000256" key="3">
    <source>
        <dbReference type="ARBA" id="ARBA00012513"/>
    </source>
</evidence>
<evidence type="ECO:0000256" key="6">
    <source>
        <dbReference type="ARBA" id="ARBA00022741"/>
    </source>
</evidence>
<dbReference type="InterPro" id="IPR011009">
    <property type="entry name" value="Kinase-like_dom_sf"/>
</dbReference>
<accession>A0A8S3ZNK0</accession>
<proteinExistence type="inferred from homology"/>
<dbReference type="GO" id="GO:0005524">
    <property type="term" value="F:ATP binding"/>
    <property type="evidence" value="ECO:0007669"/>
    <property type="project" value="UniProtKB-UniRule"/>
</dbReference>
<evidence type="ECO:0000256" key="7">
    <source>
        <dbReference type="ARBA" id="ARBA00022840"/>
    </source>
</evidence>
<dbReference type="GO" id="GO:0004674">
    <property type="term" value="F:protein serine/threonine kinase activity"/>
    <property type="evidence" value="ECO:0007669"/>
    <property type="project" value="UniProtKB-KW"/>
</dbReference>
<keyword evidence="12" id="KW-0418">Kinase</keyword>
<comment type="catalytic activity">
    <reaction evidence="10">
        <text>L-seryl-[protein] + ATP = O-phospho-L-seryl-[protein] + ADP + H(+)</text>
        <dbReference type="Rhea" id="RHEA:17989"/>
        <dbReference type="Rhea" id="RHEA-COMP:9863"/>
        <dbReference type="Rhea" id="RHEA-COMP:11604"/>
        <dbReference type="ChEBI" id="CHEBI:15378"/>
        <dbReference type="ChEBI" id="CHEBI:29999"/>
        <dbReference type="ChEBI" id="CHEBI:30616"/>
        <dbReference type="ChEBI" id="CHEBI:83421"/>
        <dbReference type="ChEBI" id="CHEBI:456216"/>
        <dbReference type="EC" id="2.7.11.1"/>
    </reaction>
</comment>
<sequence>MAENTEGEDFTDADISKMGFDKEKGEFFGLPESWLQLLKSSNISKEEQMEDPEGVLNMFKNYFAAVKQRPSLTQFMLFATDEAADPNAVDSTDGDKHLIRREPKTNLTDREINETLRKMASPGDANDKYEIKEVLGAGASGTVRLAKLKTSSQLVAIKMMDLNRQPRKDLIIQEIEIMKQNRHVNIVNFLDCYCVKNELWVVMEYLDGGNLADVVTRFVLDERQIATVCHECLGALAFLHSRGIIHRDIKSDNILVALNGAVKLTDFGFCAQLNREKNARNTMIGTLCWMAPEVVASQKYSYKIDIWSLGITVIEMLEGRPPYLNEFPLRVIYLIKTKARPPIHDEHKLSPELRDFLHKCLEAKVEQRASARQLLDHPLIRKALPPAKSLSPVIQAAHDARKK</sequence>
<organism evidence="14 15">
    <name type="scientific">Candidula unifasciata</name>
    <dbReference type="NCBI Taxonomy" id="100452"/>
    <lineage>
        <taxon>Eukaryota</taxon>
        <taxon>Metazoa</taxon>
        <taxon>Spiralia</taxon>
        <taxon>Lophotrochozoa</taxon>
        <taxon>Mollusca</taxon>
        <taxon>Gastropoda</taxon>
        <taxon>Heterobranchia</taxon>
        <taxon>Euthyneura</taxon>
        <taxon>Panpulmonata</taxon>
        <taxon>Eupulmonata</taxon>
        <taxon>Stylommatophora</taxon>
        <taxon>Helicina</taxon>
        <taxon>Helicoidea</taxon>
        <taxon>Geomitridae</taxon>
        <taxon>Candidula</taxon>
    </lineage>
</organism>
<dbReference type="InterPro" id="IPR000719">
    <property type="entry name" value="Prot_kinase_dom"/>
</dbReference>
<evidence type="ECO:0000256" key="8">
    <source>
        <dbReference type="ARBA" id="ARBA00022842"/>
    </source>
</evidence>
<dbReference type="PANTHER" id="PTHR45832">
    <property type="entry name" value="SERINE/THREONINE-PROTEIN KINASE SAMKA-RELATED-RELATED"/>
    <property type="match status" value="1"/>
</dbReference>
<feature type="domain" description="Protein kinase" evidence="13">
    <location>
        <begin position="129"/>
        <end position="380"/>
    </location>
</feature>
<dbReference type="FunFam" id="1.10.510.10:FF:000768">
    <property type="entry name" value="Non-specific serine/threonine protein kinase"/>
    <property type="match status" value="1"/>
</dbReference>
<evidence type="ECO:0000313" key="15">
    <source>
        <dbReference type="Proteomes" id="UP000678393"/>
    </source>
</evidence>
<feature type="binding site" evidence="11">
    <location>
        <position position="158"/>
    </location>
    <ligand>
        <name>ATP</name>
        <dbReference type="ChEBI" id="CHEBI:30616"/>
    </ligand>
</feature>
<dbReference type="Gene3D" id="3.90.810.10">
    <property type="entry name" value="CRIB domain"/>
    <property type="match status" value="1"/>
</dbReference>
<evidence type="ECO:0000313" key="14">
    <source>
        <dbReference type="EMBL" id="CAG5131184.1"/>
    </source>
</evidence>
<keyword evidence="4" id="KW-0808">Transferase</keyword>
<dbReference type="PANTHER" id="PTHR45832:SF22">
    <property type="entry name" value="SERINE_THREONINE-PROTEIN KINASE SAMKA-RELATED"/>
    <property type="match status" value="1"/>
</dbReference>
<gene>
    <name evidence="14" type="ORF">CUNI_LOCUS16742</name>
</gene>
<comment type="caution">
    <text evidence="14">The sequence shown here is derived from an EMBL/GenBank/DDBJ whole genome shotgun (WGS) entry which is preliminary data.</text>
</comment>
<dbReference type="Pfam" id="PF00786">
    <property type="entry name" value="PBD"/>
    <property type="match status" value="1"/>
</dbReference>
<dbReference type="Pfam" id="PF00069">
    <property type="entry name" value="Pkinase"/>
    <property type="match status" value="1"/>
</dbReference>
<keyword evidence="15" id="KW-1185">Reference proteome</keyword>
<dbReference type="SUPFAM" id="SSF56112">
    <property type="entry name" value="Protein kinase-like (PK-like)"/>
    <property type="match status" value="1"/>
</dbReference>
<keyword evidence="6 11" id="KW-0547">Nucleotide-binding</keyword>
<keyword evidence="5" id="KW-0479">Metal-binding</keyword>
<evidence type="ECO:0000256" key="1">
    <source>
        <dbReference type="ARBA" id="ARBA00001946"/>
    </source>
</evidence>
<evidence type="ECO:0000256" key="9">
    <source>
        <dbReference type="ARBA" id="ARBA00047899"/>
    </source>
</evidence>
<dbReference type="Gene3D" id="3.30.200.20">
    <property type="entry name" value="Phosphorylase Kinase, domain 1"/>
    <property type="match status" value="1"/>
</dbReference>
<dbReference type="InterPro" id="IPR051931">
    <property type="entry name" value="PAK3-like"/>
</dbReference>
<reference evidence="14" key="1">
    <citation type="submission" date="2021-04" db="EMBL/GenBank/DDBJ databases">
        <authorList>
            <consortium name="Molecular Ecology Group"/>
        </authorList>
    </citation>
    <scope>NUCLEOTIDE SEQUENCE</scope>
</reference>
<dbReference type="EMBL" id="CAJHNH020004513">
    <property type="protein sequence ID" value="CAG5131184.1"/>
    <property type="molecule type" value="Genomic_DNA"/>
</dbReference>
<dbReference type="PROSITE" id="PS00107">
    <property type="entry name" value="PROTEIN_KINASE_ATP"/>
    <property type="match status" value="1"/>
</dbReference>
<evidence type="ECO:0000256" key="10">
    <source>
        <dbReference type="ARBA" id="ARBA00048679"/>
    </source>
</evidence>
<dbReference type="Proteomes" id="UP000678393">
    <property type="component" value="Unassembled WGS sequence"/>
</dbReference>
<dbReference type="Gene3D" id="1.10.510.10">
    <property type="entry name" value="Transferase(Phosphotransferase) domain 1"/>
    <property type="match status" value="1"/>
</dbReference>
<evidence type="ECO:0000256" key="11">
    <source>
        <dbReference type="PROSITE-ProRule" id="PRU10141"/>
    </source>
</evidence>
<dbReference type="GO" id="GO:0046872">
    <property type="term" value="F:metal ion binding"/>
    <property type="evidence" value="ECO:0007669"/>
    <property type="project" value="UniProtKB-KW"/>
</dbReference>
<keyword evidence="12" id="KW-0723">Serine/threonine-protein kinase</keyword>
<comment type="similarity">
    <text evidence="2">Belongs to the protein kinase superfamily. STE Ser/Thr protein kinase family. STE20 subfamily.</text>
</comment>
<dbReference type="InterPro" id="IPR036936">
    <property type="entry name" value="CRIB_dom_sf"/>
</dbReference>
<keyword evidence="8" id="KW-0460">Magnesium</keyword>
<dbReference type="EC" id="2.7.11.1" evidence="3"/>
<evidence type="ECO:0000259" key="13">
    <source>
        <dbReference type="PROSITE" id="PS50011"/>
    </source>
</evidence>
<evidence type="ECO:0000256" key="4">
    <source>
        <dbReference type="ARBA" id="ARBA00022679"/>
    </source>
</evidence>
<comment type="catalytic activity">
    <reaction evidence="9">
        <text>L-threonyl-[protein] + ATP = O-phospho-L-threonyl-[protein] + ADP + H(+)</text>
        <dbReference type="Rhea" id="RHEA:46608"/>
        <dbReference type="Rhea" id="RHEA-COMP:11060"/>
        <dbReference type="Rhea" id="RHEA-COMP:11605"/>
        <dbReference type="ChEBI" id="CHEBI:15378"/>
        <dbReference type="ChEBI" id="CHEBI:30013"/>
        <dbReference type="ChEBI" id="CHEBI:30616"/>
        <dbReference type="ChEBI" id="CHEBI:61977"/>
        <dbReference type="ChEBI" id="CHEBI:456216"/>
        <dbReference type="EC" id="2.7.11.1"/>
    </reaction>
</comment>
<comment type="cofactor">
    <cofactor evidence="1">
        <name>Mg(2+)</name>
        <dbReference type="ChEBI" id="CHEBI:18420"/>
    </cofactor>
</comment>
<dbReference type="SMART" id="SM00220">
    <property type="entry name" value="S_TKc"/>
    <property type="match status" value="1"/>
</dbReference>
<evidence type="ECO:0000256" key="5">
    <source>
        <dbReference type="ARBA" id="ARBA00022723"/>
    </source>
</evidence>
<dbReference type="AlphaFoldDB" id="A0A8S3ZNK0"/>
<dbReference type="InterPro" id="IPR017441">
    <property type="entry name" value="Protein_kinase_ATP_BS"/>
</dbReference>
<evidence type="ECO:0000256" key="2">
    <source>
        <dbReference type="ARBA" id="ARBA00008874"/>
    </source>
</evidence>
<protein>
    <recommendedName>
        <fullName evidence="3">non-specific serine/threonine protein kinase</fullName>
        <ecNumber evidence="3">2.7.11.1</ecNumber>
    </recommendedName>
</protein>
<evidence type="ECO:0000256" key="12">
    <source>
        <dbReference type="RuleBase" id="RU000304"/>
    </source>
</evidence>